<dbReference type="Proteomes" id="UP000256913">
    <property type="component" value="Unassembled WGS sequence"/>
</dbReference>
<evidence type="ECO:0000256" key="4">
    <source>
        <dbReference type="ARBA" id="ARBA00060591"/>
    </source>
</evidence>
<dbReference type="PIRSF" id="PIRSF006444">
    <property type="entry name" value="PaaK"/>
    <property type="match status" value="1"/>
</dbReference>
<dbReference type="RefSeq" id="WP_116072445.1">
    <property type="nucleotide sequence ID" value="NZ_BONB01000009.1"/>
</dbReference>
<organism evidence="12 13">
    <name type="scientific">Asanoa ferruginea</name>
    <dbReference type="NCBI Taxonomy" id="53367"/>
    <lineage>
        <taxon>Bacteria</taxon>
        <taxon>Bacillati</taxon>
        <taxon>Actinomycetota</taxon>
        <taxon>Actinomycetes</taxon>
        <taxon>Micromonosporales</taxon>
        <taxon>Micromonosporaceae</taxon>
        <taxon>Asanoa</taxon>
    </lineage>
</organism>
<name>A0A3E0A333_9ACTN</name>
<protein>
    <recommendedName>
        <fullName evidence="7 9">Phenylacetate-coenzyme A ligase</fullName>
        <ecNumber evidence="6 9">6.2.1.30</ecNumber>
    </recommendedName>
    <alternativeName>
        <fullName evidence="8 9">Phenylacetyl-CoA ligase</fullName>
    </alternativeName>
</protein>
<sequence length="425" mass="46716">MPLEPIERASVDELRALQLQRLRWSVRHAYDNVPHYRSAFDAAGAHPDDLKTLDDLAAFPTTSKEDLRANYPFGMFAVPREQVVRVHASSGTTGRPTVVGYTRDDIAIWAKLVARSIRASGGRPGDVVHVAYGYGLFTGGLGAHYGAEELGCTVVPVSGGMTERQVLLIRDFEPDIIMVTPSYLLAIVDELERQGVDPRGTSLRLGILGAEPWTEDMRREIEQRLGIDAVDIYGLSEVMGPGVANECVETKDGPHIWEDHFYPEIIDPVTGAVLPDGSFGELVFTSLTKQAMPVIRYRTRDLTRLLPGTARPMRRMEKITGRTDDMMIVRGVNLFPTQIEELILGTAELSPHFQCVLSRSGRLDSLTVRVERRPEVLPGVAAGAALTLAAKVKATIGVTVAVEVVDPDGVERSMGKMRRIVDNRP</sequence>
<dbReference type="AlphaFoldDB" id="A0A3E0A333"/>
<dbReference type="InterPro" id="IPR011880">
    <property type="entry name" value="PA_CoA_ligase"/>
</dbReference>
<evidence type="ECO:0000256" key="2">
    <source>
        <dbReference type="ARBA" id="ARBA00022598"/>
    </source>
</evidence>
<keyword evidence="13" id="KW-1185">Reference proteome</keyword>
<dbReference type="GO" id="GO:0000166">
    <property type="term" value="F:nucleotide binding"/>
    <property type="evidence" value="ECO:0007669"/>
    <property type="project" value="UniProtKB-KW"/>
</dbReference>
<dbReference type="UniPathway" id="UPA00930"/>
<evidence type="ECO:0000313" key="12">
    <source>
        <dbReference type="EMBL" id="REG00721.1"/>
    </source>
</evidence>
<feature type="domain" description="AMP-dependent ligase C-terminal" evidence="11">
    <location>
        <begin position="331"/>
        <end position="424"/>
    </location>
</feature>
<evidence type="ECO:0000313" key="13">
    <source>
        <dbReference type="Proteomes" id="UP000256913"/>
    </source>
</evidence>
<keyword evidence="2 9" id="KW-0436">Ligase</keyword>
<dbReference type="EMBL" id="QUMQ01000001">
    <property type="protein sequence ID" value="REG00721.1"/>
    <property type="molecule type" value="Genomic_DNA"/>
</dbReference>
<evidence type="ECO:0000256" key="9">
    <source>
        <dbReference type="PIRNR" id="PIRNR006444"/>
    </source>
</evidence>
<dbReference type="PANTHER" id="PTHR43439">
    <property type="entry name" value="PHENYLACETATE-COENZYME A LIGASE"/>
    <property type="match status" value="1"/>
</dbReference>
<comment type="caution">
    <text evidence="12">The sequence shown here is derived from an EMBL/GenBank/DDBJ whole genome shotgun (WGS) entry which is preliminary data.</text>
</comment>
<evidence type="ECO:0000256" key="8">
    <source>
        <dbReference type="ARBA" id="ARBA00075111"/>
    </source>
</evidence>
<dbReference type="GO" id="GO:0010124">
    <property type="term" value="P:phenylacetate catabolic process"/>
    <property type="evidence" value="ECO:0007669"/>
    <property type="project" value="UniProtKB-UniRule"/>
</dbReference>
<dbReference type="EC" id="6.2.1.30" evidence="6 9"/>
<comment type="similarity">
    <text evidence="5 9">Belongs to the phenylacetyl-CoA ligase family.</text>
</comment>
<comment type="catalytic activity">
    <reaction evidence="9">
        <text>2-phenylacetate + ATP + CoA = phenylacetyl-CoA + AMP + diphosphate</text>
        <dbReference type="Rhea" id="RHEA:20956"/>
        <dbReference type="ChEBI" id="CHEBI:18401"/>
        <dbReference type="ChEBI" id="CHEBI:30616"/>
        <dbReference type="ChEBI" id="CHEBI:33019"/>
        <dbReference type="ChEBI" id="CHEBI:57287"/>
        <dbReference type="ChEBI" id="CHEBI:57390"/>
        <dbReference type="ChEBI" id="CHEBI:456215"/>
        <dbReference type="EC" id="6.2.1.30"/>
    </reaction>
</comment>
<comment type="pathway">
    <text evidence="4 9">Aromatic compound metabolism; phenylacetate degradation.</text>
</comment>
<dbReference type="Pfam" id="PF14535">
    <property type="entry name" value="AMP-binding_C_2"/>
    <property type="match status" value="1"/>
</dbReference>
<reference evidence="12 13" key="1">
    <citation type="submission" date="2018-08" db="EMBL/GenBank/DDBJ databases">
        <title>Sequencing the genomes of 1000 actinobacteria strains.</title>
        <authorList>
            <person name="Klenk H.-P."/>
        </authorList>
    </citation>
    <scope>NUCLEOTIDE SEQUENCE [LARGE SCALE GENOMIC DNA]</scope>
    <source>
        <strain evidence="12 13">DSM 44099</strain>
    </source>
</reference>
<dbReference type="NCBIfam" id="TIGR02155">
    <property type="entry name" value="PA_CoA_ligase"/>
    <property type="match status" value="1"/>
</dbReference>
<keyword evidence="3 9" id="KW-0547">Nucleotide-binding</keyword>
<dbReference type="Gene3D" id="3.30.300.30">
    <property type="match status" value="1"/>
</dbReference>
<dbReference type="GO" id="GO:0047475">
    <property type="term" value="F:phenylacetate-CoA ligase activity"/>
    <property type="evidence" value="ECO:0007669"/>
    <property type="project" value="UniProtKB-EC"/>
</dbReference>
<dbReference type="FunFam" id="3.40.50.12780:FF:000016">
    <property type="entry name" value="Phenylacetate-coenzyme A ligase"/>
    <property type="match status" value="1"/>
</dbReference>
<dbReference type="Gene3D" id="3.40.50.12780">
    <property type="entry name" value="N-terminal domain of ligase-like"/>
    <property type="match status" value="1"/>
</dbReference>
<evidence type="ECO:0000259" key="11">
    <source>
        <dbReference type="Pfam" id="PF14535"/>
    </source>
</evidence>
<dbReference type="InterPro" id="IPR049623">
    <property type="entry name" value="PA_CoA_lig_proteobact_actino"/>
</dbReference>
<dbReference type="SUPFAM" id="SSF56801">
    <property type="entry name" value="Acetyl-CoA synthetase-like"/>
    <property type="match status" value="1"/>
</dbReference>
<dbReference type="OrthoDB" id="580775at2"/>
<dbReference type="InterPro" id="IPR051414">
    <property type="entry name" value="Adenylate-forming_Reductase"/>
</dbReference>
<evidence type="ECO:0000256" key="6">
    <source>
        <dbReference type="ARBA" id="ARBA00066629"/>
    </source>
</evidence>
<evidence type="ECO:0000256" key="1">
    <source>
        <dbReference type="ARBA" id="ARBA00011245"/>
    </source>
</evidence>
<accession>A0A3E0A333</accession>
<evidence type="ECO:0000256" key="3">
    <source>
        <dbReference type="ARBA" id="ARBA00022741"/>
    </source>
</evidence>
<dbReference type="InterPro" id="IPR028154">
    <property type="entry name" value="AMP-dep_Lig_C"/>
</dbReference>
<dbReference type="InterPro" id="IPR042099">
    <property type="entry name" value="ANL_N_sf"/>
</dbReference>
<dbReference type="Pfam" id="PF00501">
    <property type="entry name" value="AMP-binding"/>
    <property type="match status" value="1"/>
</dbReference>
<dbReference type="CDD" id="cd05913">
    <property type="entry name" value="PaaK"/>
    <property type="match status" value="1"/>
</dbReference>
<evidence type="ECO:0000259" key="10">
    <source>
        <dbReference type="Pfam" id="PF00501"/>
    </source>
</evidence>
<dbReference type="InterPro" id="IPR000873">
    <property type="entry name" value="AMP-dep_synth/lig_dom"/>
</dbReference>
<feature type="domain" description="AMP-dependent synthetase/ligase" evidence="10">
    <location>
        <begin position="79"/>
        <end position="285"/>
    </location>
</feature>
<proteinExistence type="inferred from homology"/>
<evidence type="ECO:0000256" key="7">
    <source>
        <dbReference type="ARBA" id="ARBA00068695"/>
    </source>
</evidence>
<evidence type="ECO:0000256" key="5">
    <source>
        <dbReference type="ARBA" id="ARBA00061566"/>
    </source>
</evidence>
<dbReference type="InterPro" id="IPR045851">
    <property type="entry name" value="AMP-bd_C_sf"/>
</dbReference>
<dbReference type="PANTHER" id="PTHR43439:SF1">
    <property type="entry name" value="PHENYLACETATE-COENZYME A LIGASE"/>
    <property type="match status" value="1"/>
</dbReference>
<comment type="function">
    <text evidence="9">Catalyzes the activation of phenylacetic acid (PA) to phenylacetyl-CoA (PA-CoA).</text>
</comment>
<comment type="subunit">
    <text evidence="1">Monomer.</text>
</comment>
<gene>
    <name evidence="12" type="ORF">DFJ67_6778</name>
</gene>